<dbReference type="Pfam" id="PF00512">
    <property type="entry name" value="HisKA"/>
    <property type="match status" value="1"/>
</dbReference>
<sequence length="638" mass="68727">MKRWRSPNLLIAVVLLGLLGTWLSAAAIRRGDENRAAQALSEQTDTVSQTVSAEVRRYGNTLRDVAAAIGAQAVLQANEFTAITAPIDRSRLPGASGVSLLVPASTAQIPAVQAGWRARGATDLTLHPADGFDNHVFAVLMRPLDGNPPSVGQDLAIAPAAIRALTLVRESRHVAASQPYHLLRDAALPVAQQQLSTLMAAPVYATSAQATDRGQFRGWVVLGLRGGDFLRQSIGVVARDSVAVTLRDTTGDGRHIVLAAWQPSEVTVRPDTTRTVTVDAPQRTWQLQITATTRLLPGSALHLQAAAWLVGLMLTALLAGLTATVTTSRDRALRHVEDATAALRDDITRREQVEEQLRRREAELVGFAGVIAHDLRSPLSRISGYADLLHDEAGPEVSADHDRYLQRLRTGAAQMSTLLDDLLDYATADNRPLTRTAVNLDTMVADIVTERTTLTTGDTDQPPTLIVGPLPTIVGDPSLLRQVLDNLIGNAIKYTHHGHTPHVEISAQQHPGIWRLEISDHGIGIPEHQRDTIFTPFTRASGSESYPGTGLGLAIVHRIIERHHGHITVTANTPSGSRFTITLPDMVTSTPDRIPAVTKELLPTADIALSDRARARTAAGASPGQWRATTQPHDKPTQ</sequence>
<dbReference type="PROSITE" id="PS50109">
    <property type="entry name" value="HIS_KIN"/>
    <property type="match status" value="1"/>
</dbReference>
<dbReference type="CDD" id="cd00075">
    <property type="entry name" value="HATPase"/>
    <property type="match status" value="1"/>
</dbReference>
<dbReference type="Gene3D" id="3.30.450.350">
    <property type="entry name" value="CHASE domain"/>
    <property type="match status" value="1"/>
</dbReference>
<comment type="subcellular location">
    <subcellularLocation>
        <location evidence="2">Cell membrane</location>
    </subcellularLocation>
</comment>
<dbReference type="PRINTS" id="PR00344">
    <property type="entry name" value="BCTRLSENSOR"/>
</dbReference>
<evidence type="ECO:0000256" key="7">
    <source>
        <dbReference type="ARBA" id="ARBA00022777"/>
    </source>
</evidence>
<reference evidence="16" key="1">
    <citation type="submission" date="2022-11" db="EMBL/GenBank/DDBJ databases">
        <authorList>
            <person name="Somphong A."/>
            <person name="Phongsopitanun W."/>
        </authorList>
    </citation>
    <scope>NUCLEOTIDE SEQUENCE</scope>
    <source>
        <strain evidence="16">Pm04-4</strain>
    </source>
</reference>
<proteinExistence type="predicted"/>
<comment type="catalytic activity">
    <reaction evidence="1">
        <text>ATP + protein L-histidine = ADP + protein N-phospho-L-histidine.</text>
        <dbReference type="EC" id="2.7.13.3"/>
    </reaction>
</comment>
<dbReference type="CDD" id="cd00082">
    <property type="entry name" value="HisKA"/>
    <property type="match status" value="1"/>
</dbReference>
<feature type="domain" description="CHASE" evidence="15">
    <location>
        <begin position="140"/>
        <end position="288"/>
    </location>
</feature>
<dbReference type="SMART" id="SM00388">
    <property type="entry name" value="HisKA"/>
    <property type="match status" value="1"/>
</dbReference>
<dbReference type="EMBL" id="JAPNTZ010000031">
    <property type="protein sequence ID" value="MCY1145719.1"/>
    <property type="molecule type" value="Genomic_DNA"/>
</dbReference>
<evidence type="ECO:0000256" key="10">
    <source>
        <dbReference type="ARBA" id="ARBA00023136"/>
    </source>
</evidence>
<evidence type="ECO:0000313" key="17">
    <source>
        <dbReference type="Proteomes" id="UP001151002"/>
    </source>
</evidence>
<keyword evidence="16" id="KW-0547">Nucleotide-binding</keyword>
<name>A0ABT4BGR2_9ACTN</name>
<keyword evidence="5" id="KW-0808">Transferase</keyword>
<evidence type="ECO:0000256" key="3">
    <source>
        <dbReference type="ARBA" id="ARBA00012438"/>
    </source>
</evidence>
<keyword evidence="8" id="KW-1133">Transmembrane helix</keyword>
<keyword evidence="16" id="KW-0067">ATP-binding</keyword>
<keyword evidence="10" id="KW-0472">Membrane</keyword>
<keyword evidence="6" id="KW-0812">Transmembrane</keyword>
<evidence type="ECO:0000256" key="9">
    <source>
        <dbReference type="ARBA" id="ARBA00023012"/>
    </source>
</evidence>
<dbReference type="Pfam" id="PF03924">
    <property type="entry name" value="CHASE"/>
    <property type="match status" value="1"/>
</dbReference>
<evidence type="ECO:0000256" key="1">
    <source>
        <dbReference type="ARBA" id="ARBA00000085"/>
    </source>
</evidence>
<feature type="coiled-coil region" evidence="12">
    <location>
        <begin position="336"/>
        <end position="363"/>
    </location>
</feature>
<evidence type="ECO:0000259" key="14">
    <source>
        <dbReference type="PROSITE" id="PS50109"/>
    </source>
</evidence>
<evidence type="ECO:0000256" key="4">
    <source>
        <dbReference type="ARBA" id="ARBA00022553"/>
    </source>
</evidence>
<keyword evidence="7" id="KW-0418">Kinase</keyword>
<dbReference type="InterPro" id="IPR050351">
    <property type="entry name" value="BphY/WalK/GraS-like"/>
</dbReference>
<dbReference type="InterPro" id="IPR005467">
    <property type="entry name" value="His_kinase_dom"/>
</dbReference>
<evidence type="ECO:0000256" key="12">
    <source>
        <dbReference type="SAM" id="Coils"/>
    </source>
</evidence>
<evidence type="ECO:0000256" key="8">
    <source>
        <dbReference type="ARBA" id="ARBA00022989"/>
    </source>
</evidence>
<dbReference type="InterPro" id="IPR036097">
    <property type="entry name" value="HisK_dim/P_sf"/>
</dbReference>
<comment type="caution">
    <text evidence="16">The sequence shown here is derived from an EMBL/GenBank/DDBJ whole genome shotgun (WGS) entry which is preliminary data.</text>
</comment>
<dbReference type="PANTHER" id="PTHR42878">
    <property type="entry name" value="TWO-COMPONENT HISTIDINE KINASE"/>
    <property type="match status" value="1"/>
</dbReference>
<evidence type="ECO:0000313" key="16">
    <source>
        <dbReference type="EMBL" id="MCY1145719.1"/>
    </source>
</evidence>
<dbReference type="SMART" id="SM00387">
    <property type="entry name" value="HATPase_c"/>
    <property type="match status" value="1"/>
</dbReference>
<dbReference type="InterPro" id="IPR042240">
    <property type="entry name" value="CHASE_sf"/>
</dbReference>
<evidence type="ECO:0000256" key="13">
    <source>
        <dbReference type="SAM" id="MobiDB-lite"/>
    </source>
</evidence>
<dbReference type="Proteomes" id="UP001151002">
    <property type="component" value="Unassembled WGS sequence"/>
</dbReference>
<dbReference type="InterPro" id="IPR006189">
    <property type="entry name" value="CHASE_dom"/>
</dbReference>
<evidence type="ECO:0000256" key="6">
    <source>
        <dbReference type="ARBA" id="ARBA00022692"/>
    </source>
</evidence>
<feature type="region of interest" description="Disordered" evidence="13">
    <location>
        <begin position="613"/>
        <end position="638"/>
    </location>
</feature>
<dbReference type="GO" id="GO:0005524">
    <property type="term" value="F:ATP binding"/>
    <property type="evidence" value="ECO:0007669"/>
    <property type="project" value="UniProtKB-KW"/>
</dbReference>
<feature type="domain" description="Histidine kinase" evidence="14">
    <location>
        <begin position="370"/>
        <end position="587"/>
    </location>
</feature>
<dbReference type="PROSITE" id="PS50839">
    <property type="entry name" value="CHASE"/>
    <property type="match status" value="1"/>
</dbReference>
<gene>
    <name evidence="16" type="ORF">OWR29_47625</name>
</gene>
<dbReference type="EC" id="2.7.13.3" evidence="3"/>
<dbReference type="InterPro" id="IPR036890">
    <property type="entry name" value="HATPase_C_sf"/>
</dbReference>
<dbReference type="InterPro" id="IPR003594">
    <property type="entry name" value="HATPase_dom"/>
</dbReference>
<evidence type="ECO:0000256" key="2">
    <source>
        <dbReference type="ARBA" id="ARBA00004236"/>
    </source>
</evidence>
<keyword evidence="12" id="KW-0175">Coiled coil</keyword>
<keyword evidence="17" id="KW-1185">Reference proteome</keyword>
<dbReference type="Gene3D" id="3.30.565.10">
    <property type="entry name" value="Histidine kinase-like ATPase, C-terminal domain"/>
    <property type="match status" value="1"/>
</dbReference>
<evidence type="ECO:0000256" key="11">
    <source>
        <dbReference type="ARBA" id="ARBA00039401"/>
    </source>
</evidence>
<dbReference type="SMART" id="SM01079">
    <property type="entry name" value="CHASE"/>
    <property type="match status" value="1"/>
</dbReference>
<dbReference type="Pfam" id="PF02518">
    <property type="entry name" value="HATPase_c"/>
    <property type="match status" value="1"/>
</dbReference>
<dbReference type="RefSeq" id="WP_267570335.1">
    <property type="nucleotide sequence ID" value="NZ_JAPNTZ010000031.1"/>
</dbReference>
<evidence type="ECO:0000259" key="15">
    <source>
        <dbReference type="PROSITE" id="PS50839"/>
    </source>
</evidence>
<organism evidence="16 17">
    <name type="scientific">Paractinoplanes pyxinae</name>
    <dbReference type="NCBI Taxonomy" id="2997416"/>
    <lineage>
        <taxon>Bacteria</taxon>
        <taxon>Bacillati</taxon>
        <taxon>Actinomycetota</taxon>
        <taxon>Actinomycetes</taxon>
        <taxon>Micromonosporales</taxon>
        <taxon>Micromonosporaceae</taxon>
        <taxon>Paractinoplanes</taxon>
    </lineage>
</organism>
<dbReference type="InterPro" id="IPR003661">
    <property type="entry name" value="HisK_dim/P_dom"/>
</dbReference>
<protein>
    <recommendedName>
        <fullName evidence="11">Sensor-like histidine kinase SenX3</fullName>
        <ecNumber evidence="3">2.7.13.3</ecNumber>
    </recommendedName>
</protein>
<dbReference type="Gene3D" id="1.10.287.130">
    <property type="match status" value="1"/>
</dbReference>
<dbReference type="SUPFAM" id="SSF55874">
    <property type="entry name" value="ATPase domain of HSP90 chaperone/DNA topoisomerase II/histidine kinase"/>
    <property type="match status" value="1"/>
</dbReference>
<dbReference type="SUPFAM" id="SSF47384">
    <property type="entry name" value="Homodimeric domain of signal transducing histidine kinase"/>
    <property type="match status" value="1"/>
</dbReference>
<dbReference type="PANTHER" id="PTHR42878:SF15">
    <property type="entry name" value="BACTERIOPHYTOCHROME"/>
    <property type="match status" value="1"/>
</dbReference>
<keyword evidence="9" id="KW-0902">Two-component regulatory system</keyword>
<keyword evidence="4" id="KW-0597">Phosphoprotein</keyword>
<dbReference type="InterPro" id="IPR004358">
    <property type="entry name" value="Sig_transdc_His_kin-like_C"/>
</dbReference>
<accession>A0ABT4BGR2</accession>
<evidence type="ECO:0000256" key="5">
    <source>
        <dbReference type="ARBA" id="ARBA00022679"/>
    </source>
</evidence>